<evidence type="ECO:0000313" key="3">
    <source>
        <dbReference type="Proteomes" id="UP001247805"/>
    </source>
</evidence>
<reference evidence="2 3" key="1">
    <citation type="submission" date="2023-10" db="EMBL/GenBank/DDBJ databases">
        <title>Glaciecola aquimarina strain GGW-M5 nov., isolated from a coastal seawater.</title>
        <authorList>
            <person name="Bayburt H."/>
            <person name="Kim J.M."/>
            <person name="Choi B.J."/>
            <person name="Jeon C.O."/>
        </authorList>
    </citation>
    <scope>NUCLEOTIDE SEQUENCE [LARGE SCALE GENOMIC DNA]</scope>
    <source>
        <strain evidence="2 3">KCTC 32108</strain>
    </source>
</reference>
<sequence>MARLFVSLYVFITLALICLSAGLDRIFFSQNDTQTSAIYIPLLQTANQHNIDIEDIAEQLGLEIKQRQLKDLAWSSQDLTQLEQGQVLRLVDAQLGEQLYLQTTEQTLVEISFPAQQQNSMQFFLYSIFFFLSLGVVIALWIWPLWRDLSSLQKTVSTLLPDGSIAENQISKHSLIAPIAQAINNMRSQISDLMQNQRELSGAVAHEFRTP</sequence>
<keyword evidence="3" id="KW-1185">Reference proteome</keyword>
<evidence type="ECO:0000256" key="1">
    <source>
        <dbReference type="SAM" id="Phobius"/>
    </source>
</evidence>
<dbReference type="Gene3D" id="1.10.287.130">
    <property type="match status" value="1"/>
</dbReference>
<gene>
    <name evidence="2" type="ORF">RS130_08065</name>
</gene>
<feature type="transmembrane region" description="Helical" evidence="1">
    <location>
        <begin position="123"/>
        <end position="146"/>
    </location>
</feature>
<keyword evidence="1" id="KW-1133">Transmembrane helix</keyword>
<evidence type="ECO:0000313" key="2">
    <source>
        <dbReference type="EMBL" id="MDU0353887.1"/>
    </source>
</evidence>
<keyword evidence="1" id="KW-0472">Membrane</keyword>
<proteinExistence type="predicted"/>
<protein>
    <submittedName>
        <fullName evidence="2">Uncharacterized protein</fullName>
    </submittedName>
</protein>
<dbReference type="SUPFAM" id="SSF47384">
    <property type="entry name" value="Homodimeric domain of signal transducing histidine kinase"/>
    <property type="match status" value="1"/>
</dbReference>
<comment type="caution">
    <text evidence="2">The sequence shown here is derived from an EMBL/GenBank/DDBJ whole genome shotgun (WGS) entry which is preliminary data.</text>
</comment>
<dbReference type="Proteomes" id="UP001247805">
    <property type="component" value="Unassembled WGS sequence"/>
</dbReference>
<dbReference type="InterPro" id="IPR036097">
    <property type="entry name" value="HisK_dim/P_sf"/>
</dbReference>
<organism evidence="2 3">
    <name type="scientific">Paraglaciecola aquimarina</name>
    <dbReference type="NCBI Taxonomy" id="1235557"/>
    <lineage>
        <taxon>Bacteria</taxon>
        <taxon>Pseudomonadati</taxon>
        <taxon>Pseudomonadota</taxon>
        <taxon>Gammaproteobacteria</taxon>
        <taxon>Alteromonadales</taxon>
        <taxon>Alteromonadaceae</taxon>
        <taxon>Paraglaciecola</taxon>
    </lineage>
</organism>
<dbReference type="RefSeq" id="WP_316025526.1">
    <property type="nucleotide sequence ID" value="NZ_JAWDIO010000002.1"/>
</dbReference>
<dbReference type="EMBL" id="JAWDIO010000002">
    <property type="protein sequence ID" value="MDU0353887.1"/>
    <property type="molecule type" value="Genomic_DNA"/>
</dbReference>
<name>A0ABU3SV66_9ALTE</name>
<keyword evidence="1" id="KW-0812">Transmembrane</keyword>
<accession>A0ABU3SV66</accession>